<name>A0ABT2QCR8_9EURY</name>
<dbReference type="Gene3D" id="3.20.20.80">
    <property type="entry name" value="Glycosidases"/>
    <property type="match status" value="1"/>
</dbReference>
<protein>
    <recommendedName>
        <fullName evidence="3">endo-1,4-beta-xylanase</fullName>
        <ecNumber evidence="3">3.2.1.8</ecNumber>
    </recommendedName>
</protein>
<keyword evidence="9" id="KW-0624">Polysaccharide degradation</keyword>
<evidence type="ECO:0000256" key="3">
    <source>
        <dbReference type="ARBA" id="ARBA00012590"/>
    </source>
</evidence>
<evidence type="ECO:0000259" key="11">
    <source>
        <dbReference type="PROSITE" id="PS51760"/>
    </source>
</evidence>
<keyword evidence="8" id="KW-0326">Glycosidase</keyword>
<keyword evidence="5" id="KW-0732">Signal</keyword>
<dbReference type="InterPro" id="IPR001000">
    <property type="entry name" value="GH10_dom"/>
</dbReference>
<dbReference type="RefSeq" id="WP_338007518.1">
    <property type="nucleotide sequence ID" value="NZ_JAOPKB010000003.1"/>
</dbReference>
<dbReference type="PROSITE" id="PS51760">
    <property type="entry name" value="GH10_2"/>
    <property type="match status" value="1"/>
</dbReference>
<dbReference type="InterPro" id="IPR006311">
    <property type="entry name" value="TAT_signal"/>
</dbReference>
<evidence type="ECO:0000256" key="9">
    <source>
        <dbReference type="ARBA" id="ARBA00023326"/>
    </source>
</evidence>
<keyword evidence="7" id="KW-0119">Carbohydrate metabolism</keyword>
<evidence type="ECO:0000256" key="10">
    <source>
        <dbReference type="SAM" id="MobiDB-lite"/>
    </source>
</evidence>
<dbReference type="Proteomes" id="UP001320972">
    <property type="component" value="Unassembled WGS sequence"/>
</dbReference>
<comment type="similarity">
    <text evidence="2">Belongs to the glycosyl hydrolase 10 (cellulase F) family.</text>
</comment>
<proteinExistence type="inferred from homology"/>
<dbReference type="EC" id="3.2.1.8" evidence="3"/>
<dbReference type="SUPFAM" id="SSF51445">
    <property type="entry name" value="(Trans)glycosidases"/>
    <property type="match status" value="1"/>
</dbReference>
<evidence type="ECO:0000256" key="6">
    <source>
        <dbReference type="ARBA" id="ARBA00022801"/>
    </source>
</evidence>
<dbReference type="PRINTS" id="PR00134">
    <property type="entry name" value="GLHYDRLASE10"/>
</dbReference>
<dbReference type="InterPro" id="IPR044846">
    <property type="entry name" value="GH10"/>
</dbReference>
<feature type="domain" description="GH10" evidence="11">
    <location>
        <begin position="126"/>
        <end position="446"/>
    </location>
</feature>
<evidence type="ECO:0000256" key="8">
    <source>
        <dbReference type="ARBA" id="ARBA00023295"/>
    </source>
</evidence>
<dbReference type="PANTHER" id="PTHR31490:SF88">
    <property type="entry name" value="BETA-XYLANASE"/>
    <property type="match status" value="1"/>
</dbReference>
<evidence type="ECO:0000256" key="5">
    <source>
        <dbReference type="ARBA" id="ARBA00022729"/>
    </source>
</evidence>
<reference evidence="12 13" key="1">
    <citation type="submission" date="2022-09" db="EMBL/GenBank/DDBJ databases">
        <title>Enrichment on poylsaccharides allowed isolation of novel metabolic and taxonomic groups of Haloarchaea.</title>
        <authorList>
            <person name="Sorokin D.Y."/>
            <person name="Elcheninov A.G."/>
            <person name="Khizhniak T.V."/>
            <person name="Kolganova T.V."/>
            <person name="Kublanov I.V."/>
        </authorList>
    </citation>
    <scope>NUCLEOTIDE SEQUENCE [LARGE SCALE GENOMIC DNA]</scope>
    <source>
        <strain evidence="12 13">AArc-m2/3/4</strain>
    </source>
</reference>
<evidence type="ECO:0000313" key="12">
    <source>
        <dbReference type="EMBL" id="MCU4972722.1"/>
    </source>
</evidence>
<dbReference type="PANTHER" id="PTHR31490">
    <property type="entry name" value="GLYCOSYL HYDROLASE"/>
    <property type="match status" value="1"/>
</dbReference>
<keyword evidence="6" id="KW-0378">Hydrolase</keyword>
<feature type="region of interest" description="Disordered" evidence="10">
    <location>
        <begin position="1"/>
        <end position="43"/>
    </location>
</feature>
<gene>
    <name evidence="12" type="ORF">OB955_08215</name>
</gene>
<keyword evidence="13" id="KW-1185">Reference proteome</keyword>
<dbReference type="EMBL" id="JAOPKB010000003">
    <property type="protein sequence ID" value="MCU4972722.1"/>
    <property type="molecule type" value="Genomic_DNA"/>
</dbReference>
<feature type="region of interest" description="Disordered" evidence="10">
    <location>
        <begin position="497"/>
        <end position="542"/>
    </location>
</feature>
<evidence type="ECO:0000256" key="2">
    <source>
        <dbReference type="ARBA" id="ARBA00007495"/>
    </source>
</evidence>
<organism evidence="12 13">
    <name type="scientific">Natronoglomus mannanivorans</name>
    <dbReference type="NCBI Taxonomy" id="2979990"/>
    <lineage>
        <taxon>Archaea</taxon>
        <taxon>Methanobacteriati</taxon>
        <taxon>Methanobacteriota</taxon>
        <taxon>Stenosarchaea group</taxon>
        <taxon>Halobacteria</taxon>
        <taxon>Halobacteriales</taxon>
        <taxon>Natrialbaceae</taxon>
        <taxon>Natronoglomus</taxon>
    </lineage>
</organism>
<evidence type="ECO:0000313" key="13">
    <source>
        <dbReference type="Proteomes" id="UP001320972"/>
    </source>
</evidence>
<dbReference type="PROSITE" id="PS51318">
    <property type="entry name" value="TAT"/>
    <property type="match status" value="1"/>
</dbReference>
<evidence type="ECO:0000256" key="7">
    <source>
        <dbReference type="ARBA" id="ARBA00023277"/>
    </source>
</evidence>
<dbReference type="InterPro" id="IPR018247">
    <property type="entry name" value="EF_Hand_1_Ca_BS"/>
</dbReference>
<sequence>MTANDETPTTEAESGTERLSRADYDDGRDRSSTDESSARIPLERRDYLRSIGVAGALGSLGSLSGATGGVAAQDQDGDWEAAADERIQEHRTGDLEVVVEDENGNPISGADVHVELQEHDFGFGTAVNAGTLVNESSEGDEYREYIPELFNKAVLENQHKWRFWEDDTQLADDATDWLLDRGLDVRGHVCIWGATQHNAVPADVETAIDNNDAETIRQRTMDHIEEVITHYGDDIEEWEVVNEVLHEHALVEGVYGDQVDLDEPWAGEVVPWRSEILADWYLKAQEVADQEGVDIAVNDFNTLGGQWDYTRDWYPEQIEFLLDNGVDLDGIGFQSHIAAHDAPVGGNDDPDERMSYEQINEILDEYADYGAGLRITEFDTFGGDDWSGDEEKAEVLYTYLKTAFSHPAVDDFLMWGFWDGRHWEDDAPLFDQNWNPKPAYDVWTDLVFEEWWTEESGQADTSGTYTTPAFLGEYEITVTTDEGSTTTTIDVTDADGTTTVDVTADGDGNGNGDPNGDGPPEIDGYQPADTTGDGLYNDITGSGSTTTTDVNVFFENIDNPDVADYPQYYDFDGNGQVSVTDVVELFESI</sequence>
<comment type="caution">
    <text evidence="12">The sequence shown here is derived from an EMBL/GenBank/DDBJ whole genome shotgun (WGS) entry which is preliminary data.</text>
</comment>
<evidence type="ECO:0000256" key="4">
    <source>
        <dbReference type="ARBA" id="ARBA00022651"/>
    </source>
</evidence>
<dbReference type="SMART" id="SM00633">
    <property type="entry name" value="Glyco_10"/>
    <property type="match status" value="1"/>
</dbReference>
<evidence type="ECO:0000256" key="1">
    <source>
        <dbReference type="ARBA" id="ARBA00000681"/>
    </source>
</evidence>
<dbReference type="InterPro" id="IPR017853">
    <property type="entry name" value="GH"/>
</dbReference>
<dbReference type="PROSITE" id="PS00018">
    <property type="entry name" value="EF_HAND_1"/>
    <property type="match status" value="1"/>
</dbReference>
<dbReference type="Pfam" id="PF00331">
    <property type="entry name" value="Glyco_hydro_10"/>
    <property type="match status" value="1"/>
</dbReference>
<accession>A0ABT2QCR8</accession>
<comment type="catalytic activity">
    <reaction evidence="1">
        <text>Endohydrolysis of (1-&gt;4)-beta-D-xylosidic linkages in xylans.</text>
        <dbReference type="EC" id="3.2.1.8"/>
    </reaction>
</comment>
<feature type="compositionally biased region" description="Basic and acidic residues" evidence="10">
    <location>
        <begin position="15"/>
        <end position="43"/>
    </location>
</feature>
<feature type="compositionally biased region" description="Low complexity" evidence="10">
    <location>
        <begin position="497"/>
        <end position="506"/>
    </location>
</feature>
<feature type="compositionally biased region" description="Polar residues" evidence="10">
    <location>
        <begin position="1"/>
        <end position="13"/>
    </location>
</feature>
<keyword evidence="4" id="KW-0858">Xylan degradation</keyword>